<evidence type="ECO:0000313" key="1">
    <source>
        <dbReference type="EMBL" id="CAG2007830.1"/>
    </source>
</evidence>
<protein>
    <submittedName>
        <fullName evidence="2">Uncharacterized protein</fullName>
    </submittedName>
</protein>
<dbReference type="Proteomes" id="UP000746612">
    <property type="component" value="Unassembled WGS sequence"/>
</dbReference>
<reference evidence="1" key="2">
    <citation type="submission" date="2021-03" db="EMBL/GenBank/DDBJ databases">
        <authorList>
            <person name="Alouane T."/>
            <person name="Langin T."/>
            <person name="Bonhomme L."/>
        </authorList>
    </citation>
    <scope>NUCLEOTIDE SEQUENCE</scope>
    <source>
        <strain evidence="1">MDC_Fg202</strain>
    </source>
</reference>
<organism evidence="2">
    <name type="scientific">Gibberella zeae</name>
    <name type="common">Wheat head blight fungus</name>
    <name type="synonym">Fusarium graminearum</name>
    <dbReference type="NCBI Taxonomy" id="5518"/>
    <lineage>
        <taxon>Eukaryota</taxon>
        <taxon>Fungi</taxon>
        <taxon>Dikarya</taxon>
        <taxon>Ascomycota</taxon>
        <taxon>Pezizomycotina</taxon>
        <taxon>Sordariomycetes</taxon>
        <taxon>Hypocreomycetidae</taxon>
        <taxon>Hypocreales</taxon>
        <taxon>Nectriaceae</taxon>
        <taxon>Fusarium</taxon>
    </lineage>
</organism>
<proteinExistence type="predicted"/>
<evidence type="ECO:0000313" key="2">
    <source>
        <dbReference type="EMBL" id="VIO59917.1"/>
    </source>
</evidence>
<reference evidence="2" key="1">
    <citation type="submission" date="2019-04" db="EMBL/GenBank/DDBJ databases">
        <authorList>
            <person name="Melise S."/>
            <person name="Noan J."/>
            <person name="Okalmin O."/>
        </authorList>
    </citation>
    <scope>NUCLEOTIDE SEQUENCE</scope>
    <source>
        <strain evidence="2">FN9</strain>
    </source>
</reference>
<dbReference type="AlphaFoldDB" id="A0A4E9DZK2"/>
<dbReference type="EMBL" id="CAAKMV010000141">
    <property type="protein sequence ID" value="VIO59917.1"/>
    <property type="molecule type" value="Genomic_DNA"/>
</dbReference>
<dbReference type="EMBL" id="CAJPIJ010000189">
    <property type="protein sequence ID" value="CAG2007830.1"/>
    <property type="molecule type" value="Genomic_DNA"/>
</dbReference>
<sequence>MDHCNDSAGHGHSGFTLSSQQRVKLGLMKVLYTTVFLMGLEYITVRKANKPLVQQSSQGFTSYLNLIYQTAARGEMQEYLTPLGGRSTTYIFSDWKPGLNSASVLGSNAGMA</sequence>
<name>A0A4E9DZK2_GIBZA</name>
<gene>
    <name evidence="2" type="ORF">FUG_LOCUS356226</name>
    <name evidence="1" type="ORF">MDCFG202_LOCUS545909</name>
</gene>
<accession>A0A4E9DZK2</accession>